<evidence type="ECO:0000256" key="1">
    <source>
        <dbReference type="ARBA" id="ARBA00005534"/>
    </source>
</evidence>
<dbReference type="EMBL" id="LBVP01000011">
    <property type="protein sequence ID" value="KKQ89556.1"/>
    <property type="molecule type" value="Genomic_DNA"/>
</dbReference>
<evidence type="ECO:0000313" key="2">
    <source>
        <dbReference type="EMBL" id="KKQ89556.1"/>
    </source>
</evidence>
<dbReference type="PANTHER" id="PTHR30615:SF8">
    <property type="entry name" value="UPF0047 PROTEIN C4A8.02C"/>
    <property type="match status" value="1"/>
</dbReference>
<dbReference type="SUPFAM" id="SSF111038">
    <property type="entry name" value="YjbQ-like"/>
    <property type="match status" value="1"/>
</dbReference>
<evidence type="ECO:0008006" key="4">
    <source>
        <dbReference type="Google" id="ProtNLM"/>
    </source>
</evidence>
<dbReference type="PANTHER" id="PTHR30615">
    <property type="entry name" value="UNCHARACTERIZED PROTEIN YJBQ-RELATED"/>
    <property type="match status" value="1"/>
</dbReference>
<evidence type="ECO:0000313" key="3">
    <source>
        <dbReference type="Proteomes" id="UP000034893"/>
    </source>
</evidence>
<protein>
    <recommendedName>
        <fullName evidence="4">Secondary thiamine-phosphate synthase enzyme</fullName>
    </recommendedName>
</protein>
<dbReference type="NCBIfam" id="TIGR00149">
    <property type="entry name" value="TIGR00149_YjbQ"/>
    <property type="match status" value="1"/>
</dbReference>
<name>A0A0G0PJQ7_9BACT</name>
<dbReference type="Pfam" id="PF01894">
    <property type="entry name" value="YjbQ"/>
    <property type="match status" value="1"/>
</dbReference>
<dbReference type="PROSITE" id="PS01314">
    <property type="entry name" value="UPF0047"/>
    <property type="match status" value="1"/>
</dbReference>
<dbReference type="PIRSF" id="PIRSF004681">
    <property type="entry name" value="UCP004681"/>
    <property type="match status" value="1"/>
</dbReference>
<accession>A0A0G0PJQ7</accession>
<dbReference type="InterPro" id="IPR035917">
    <property type="entry name" value="YjbQ-like_sf"/>
</dbReference>
<gene>
    <name evidence="2" type="ORF">UT12_C0011G0012</name>
</gene>
<dbReference type="AlphaFoldDB" id="A0A0G0PJQ7"/>
<reference evidence="2 3" key="1">
    <citation type="journal article" date="2015" name="Nature">
        <title>rRNA introns, odd ribosomes, and small enigmatic genomes across a large radiation of phyla.</title>
        <authorList>
            <person name="Brown C.T."/>
            <person name="Hug L.A."/>
            <person name="Thomas B.C."/>
            <person name="Sharon I."/>
            <person name="Castelle C.J."/>
            <person name="Singh A."/>
            <person name="Wilkins M.J."/>
            <person name="Williams K.H."/>
            <person name="Banfield J.F."/>
        </authorList>
    </citation>
    <scope>NUCLEOTIDE SEQUENCE [LARGE SCALE GENOMIC DNA]</scope>
</reference>
<sequence>MIYKFSIATSKKRELLDITESIAGQVEKSKIKEGTVLVFALHTTCSVIISEVEDNLEKDIISYLETEGPKGPFRHSHGNLKVHDKLHVNQSHTPAHLMSATIGQSQVIPVSGGKLLLGTWQRICLLELDGPRIRKVVVQVLR</sequence>
<dbReference type="InterPro" id="IPR001602">
    <property type="entry name" value="UPF0047_YjbQ-like"/>
</dbReference>
<dbReference type="Gene3D" id="2.60.120.460">
    <property type="entry name" value="YjbQ-like"/>
    <property type="match status" value="1"/>
</dbReference>
<comment type="caution">
    <text evidence="2">The sequence shown here is derived from an EMBL/GenBank/DDBJ whole genome shotgun (WGS) entry which is preliminary data.</text>
</comment>
<organism evidence="2 3">
    <name type="scientific">Candidatus Curtissbacteria bacterium GW2011_GWC2_38_9</name>
    <dbReference type="NCBI Taxonomy" id="1618414"/>
    <lineage>
        <taxon>Bacteria</taxon>
        <taxon>Candidatus Curtissiibacteriota</taxon>
    </lineage>
</organism>
<proteinExistence type="inferred from homology"/>
<comment type="similarity">
    <text evidence="1">Belongs to the UPF0047 family.</text>
</comment>
<dbReference type="Proteomes" id="UP000034893">
    <property type="component" value="Unassembled WGS sequence"/>
</dbReference>